<dbReference type="PRINTS" id="PR00315">
    <property type="entry name" value="ELONGATNFCT"/>
</dbReference>
<dbReference type="InterPro" id="IPR042116">
    <property type="entry name" value="TypA/BipA_C"/>
</dbReference>
<evidence type="ECO:0000259" key="1">
    <source>
        <dbReference type="PROSITE" id="PS51722"/>
    </source>
</evidence>
<dbReference type="Gene3D" id="2.40.50.250">
    <property type="entry name" value="bipa protein"/>
    <property type="match status" value="1"/>
</dbReference>
<dbReference type="InterPro" id="IPR000640">
    <property type="entry name" value="EFG_V-like"/>
</dbReference>
<dbReference type="InterPro" id="IPR031157">
    <property type="entry name" value="G_TR_CS"/>
</dbReference>
<dbReference type="PROSITE" id="PS51722">
    <property type="entry name" value="G_TR_2"/>
    <property type="match status" value="1"/>
</dbReference>
<dbReference type="CDD" id="cd01514">
    <property type="entry name" value="Elongation_Factor_C"/>
    <property type="match status" value="1"/>
</dbReference>
<dbReference type="InterPro" id="IPR027417">
    <property type="entry name" value="P-loop_NTPase"/>
</dbReference>
<dbReference type="PROSITE" id="PS00301">
    <property type="entry name" value="G_TR_1"/>
    <property type="match status" value="1"/>
</dbReference>
<evidence type="ECO:0000313" key="3">
    <source>
        <dbReference type="Proteomes" id="UP000649617"/>
    </source>
</evidence>
<evidence type="ECO:0000313" key="2">
    <source>
        <dbReference type="EMBL" id="CAE7649043.1"/>
    </source>
</evidence>
<protein>
    <submittedName>
        <fullName evidence="2">BipA protein</fullName>
    </submittedName>
</protein>
<name>A0A812VY28_SYMPI</name>
<dbReference type="InterPro" id="IPR000795">
    <property type="entry name" value="T_Tr_GTP-bd_dom"/>
</dbReference>
<dbReference type="AlphaFoldDB" id="A0A812VY28"/>
<dbReference type="InterPro" id="IPR047041">
    <property type="entry name" value="BipA_GTP-bd_dom"/>
</dbReference>
<dbReference type="CDD" id="cd01891">
    <property type="entry name" value="TypA_BipA"/>
    <property type="match status" value="1"/>
</dbReference>
<feature type="domain" description="Tr-type G" evidence="1">
    <location>
        <begin position="48"/>
        <end position="247"/>
    </location>
</feature>
<dbReference type="InterPro" id="IPR048876">
    <property type="entry name" value="BipA_C"/>
</dbReference>
<dbReference type="InterPro" id="IPR035647">
    <property type="entry name" value="EFG_III/V"/>
</dbReference>
<dbReference type="Pfam" id="PF00679">
    <property type="entry name" value="EFG_C"/>
    <property type="match status" value="1"/>
</dbReference>
<dbReference type="NCBIfam" id="TIGR00231">
    <property type="entry name" value="small_GTP"/>
    <property type="match status" value="1"/>
</dbReference>
<dbReference type="SUPFAM" id="SSF54980">
    <property type="entry name" value="EF-G C-terminal domain-like"/>
    <property type="match status" value="2"/>
</dbReference>
<dbReference type="OrthoDB" id="364892at2759"/>
<dbReference type="GO" id="GO:0005829">
    <property type="term" value="C:cytosol"/>
    <property type="evidence" value="ECO:0007669"/>
    <property type="project" value="TreeGrafter"/>
</dbReference>
<dbReference type="SUPFAM" id="SSF52540">
    <property type="entry name" value="P-loop containing nucleoside triphosphate hydrolases"/>
    <property type="match status" value="1"/>
</dbReference>
<dbReference type="SUPFAM" id="SSF50447">
    <property type="entry name" value="Translation proteins"/>
    <property type="match status" value="1"/>
</dbReference>
<dbReference type="Gene3D" id="3.30.70.870">
    <property type="entry name" value="Elongation Factor G (Translational Gtpase), domain 3"/>
    <property type="match status" value="1"/>
</dbReference>
<dbReference type="GO" id="GO:0003924">
    <property type="term" value="F:GTPase activity"/>
    <property type="evidence" value="ECO:0007669"/>
    <property type="project" value="InterPro"/>
</dbReference>
<proteinExistence type="predicted"/>
<comment type="caution">
    <text evidence="2">The sequence shown here is derived from an EMBL/GenBank/DDBJ whole genome shotgun (WGS) entry which is preliminary data.</text>
</comment>
<organism evidence="2 3">
    <name type="scientific">Symbiodinium pilosum</name>
    <name type="common">Dinoflagellate</name>
    <dbReference type="NCBI Taxonomy" id="2952"/>
    <lineage>
        <taxon>Eukaryota</taxon>
        <taxon>Sar</taxon>
        <taxon>Alveolata</taxon>
        <taxon>Dinophyceae</taxon>
        <taxon>Suessiales</taxon>
        <taxon>Symbiodiniaceae</taxon>
        <taxon>Symbiodinium</taxon>
    </lineage>
</organism>
<accession>A0A812VY28</accession>
<sequence>MRRWPLHRVSAATAGRCIWPSLYRPILPLKPACAVRAAASLPEDVPLDRLRNVAIIAHVDHGKTTLVDQLMKQSGMGLKVTERMMDSKDLEQERGITILSKATRISWNGYVFNIVDTPGHADFGGEVERVLSMVDGVVLLVDIVEGPKTQTKFVLQKALKHPEMKPLVVINKVDRPMTREKGEVENDIFDVFANMASTDEQLEYPTLYASGKAGFCATSLEEAQSENRPSDMMVLYETIRDIVPPPKPFTQDPAIVELDEKCKGFSMLVSQLDRLPALGPTVTGKVHSGQIHKGDKISCKSLDGEVVGSGKVREITVVHGVSREPVKMAKAGDIVSVSVTGFTPRWTQTLVSHSKVPPVECQPIDPPVISVRAAVNDSPLAGKDGKYITMNAVGERLEKEALTNPAIEIKQSANRDYFEIRGRGEMQLGILIEEMRREGYEMSLSPPTVVKQQGEDGMTMEPWEDVQIEVDMAHGSLVMERMSGRGAKVLDMNTTGERQTIKLEAATSSMLGLRSWLREVTGGTGTVVSDFKEMRPQGPPPPRDRNGVLIANTPGISTSVDLGKAARMGKLFINEGMEVYPGMIFGENNGMGDIDTNICRKHDGYQSAAGFVPLEKRLEEALSYILDDEKLEVTPKRIVMRKAILDANERRIAAKAAAKQRA</sequence>
<dbReference type="GO" id="GO:0005525">
    <property type="term" value="F:GTP binding"/>
    <property type="evidence" value="ECO:0007669"/>
    <property type="project" value="InterPro"/>
</dbReference>
<dbReference type="Gene3D" id="3.30.70.240">
    <property type="match status" value="1"/>
</dbReference>
<dbReference type="Pfam" id="PF21018">
    <property type="entry name" value="BipA_C"/>
    <property type="match status" value="1"/>
</dbReference>
<gene>
    <name evidence="2" type="primary">bipA</name>
    <name evidence="2" type="ORF">SPIL2461_LOCUS17291</name>
</gene>
<dbReference type="PANTHER" id="PTHR42908">
    <property type="entry name" value="TRANSLATION ELONGATION FACTOR-RELATED"/>
    <property type="match status" value="1"/>
</dbReference>
<dbReference type="GO" id="GO:1990904">
    <property type="term" value="C:ribonucleoprotein complex"/>
    <property type="evidence" value="ECO:0007669"/>
    <property type="project" value="TreeGrafter"/>
</dbReference>
<dbReference type="Proteomes" id="UP000649617">
    <property type="component" value="Unassembled WGS sequence"/>
</dbReference>
<dbReference type="PANTHER" id="PTHR42908:SF8">
    <property type="entry name" value="TR-TYPE G DOMAIN-CONTAINING PROTEIN"/>
    <property type="match status" value="1"/>
</dbReference>
<dbReference type="InterPro" id="IPR005225">
    <property type="entry name" value="Small_GTP-bd"/>
</dbReference>
<dbReference type="InterPro" id="IPR009000">
    <property type="entry name" value="Transl_B-barrel_sf"/>
</dbReference>
<dbReference type="Gene3D" id="3.40.50.300">
    <property type="entry name" value="P-loop containing nucleotide triphosphate hydrolases"/>
    <property type="match status" value="1"/>
</dbReference>
<dbReference type="Gene3D" id="2.40.30.10">
    <property type="entry name" value="Translation factors"/>
    <property type="match status" value="1"/>
</dbReference>
<dbReference type="Pfam" id="PF00009">
    <property type="entry name" value="GTP_EFTU"/>
    <property type="match status" value="1"/>
</dbReference>
<keyword evidence="3" id="KW-1185">Reference proteome</keyword>
<reference evidence="2" key="1">
    <citation type="submission" date="2021-02" db="EMBL/GenBank/DDBJ databases">
        <authorList>
            <person name="Dougan E. K."/>
            <person name="Rhodes N."/>
            <person name="Thang M."/>
            <person name="Chan C."/>
        </authorList>
    </citation>
    <scope>NUCLEOTIDE SEQUENCE</scope>
</reference>
<dbReference type="EMBL" id="CAJNIZ010043074">
    <property type="protein sequence ID" value="CAE7649043.1"/>
    <property type="molecule type" value="Genomic_DNA"/>
</dbReference>